<protein>
    <recommendedName>
        <fullName evidence="1">Abortive infection protein-like C-terminal domain-containing protein</fullName>
    </recommendedName>
</protein>
<dbReference type="InterPro" id="IPR026001">
    <property type="entry name" value="Abi-like_C"/>
</dbReference>
<reference evidence="3" key="1">
    <citation type="journal article" date="2022" name="Int. J. Syst. Evol. Microbiol.">
        <title>Anaeromyxobacter oryzae sp. nov., Anaeromyxobacter diazotrophicus sp. nov. and Anaeromyxobacter paludicola sp. nov., isolated from paddy soils.</title>
        <authorList>
            <person name="Itoh H."/>
            <person name="Xu Z."/>
            <person name="Mise K."/>
            <person name="Masuda Y."/>
            <person name="Ushijima N."/>
            <person name="Hayakawa C."/>
            <person name="Shiratori Y."/>
            <person name="Senoo K."/>
        </authorList>
    </citation>
    <scope>NUCLEOTIDE SEQUENCE [LARGE SCALE GENOMIC DNA]</scope>
    <source>
        <strain evidence="3">Red630</strain>
    </source>
</reference>
<evidence type="ECO:0000313" key="2">
    <source>
        <dbReference type="EMBL" id="BDG08223.1"/>
    </source>
</evidence>
<proteinExistence type="predicted"/>
<sequence>MSPNEELLTQVESLRNVLVSCATGGAWSTDQYKKLRRELLAVPAMKRLLPRFVAACYTLDDFWGFIKPKFNHYQERREFLRTEFTPALDYLEAQQGAPADEPITSSLKTFAPADINEVWQKALDRREDDPEGAITAARALLETTCKHILDQQGAEYDEDDDLPNLYRAAAQTLNLAPEQHHEEVFKRILGGCQSVVNGLGTLRNKLSDAHGRSPLRTRPAPRHAALAVNLAGSVAMFLAETFQAKNRPK</sequence>
<dbReference type="RefSeq" id="WP_248345407.1">
    <property type="nucleotide sequence ID" value="NZ_AP025592.1"/>
</dbReference>
<evidence type="ECO:0000313" key="3">
    <source>
        <dbReference type="Proteomes" id="UP001162734"/>
    </source>
</evidence>
<dbReference type="Proteomes" id="UP001162734">
    <property type="component" value="Chromosome"/>
</dbReference>
<gene>
    <name evidence="2" type="ORF">AMPC_13360</name>
</gene>
<feature type="domain" description="Abortive infection protein-like C-terminal" evidence="1">
    <location>
        <begin position="163"/>
        <end position="239"/>
    </location>
</feature>
<evidence type="ECO:0000259" key="1">
    <source>
        <dbReference type="Pfam" id="PF14355"/>
    </source>
</evidence>
<keyword evidence="3" id="KW-1185">Reference proteome</keyword>
<dbReference type="Pfam" id="PF14355">
    <property type="entry name" value="Abi_C"/>
    <property type="match status" value="1"/>
</dbReference>
<name>A0ABM7X8Q1_9BACT</name>
<dbReference type="EMBL" id="AP025592">
    <property type="protein sequence ID" value="BDG08223.1"/>
    <property type="molecule type" value="Genomic_DNA"/>
</dbReference>
<accession>A0ABM7X8Q1</accession>
<organism evidence="2 3">
    <name type="scientific">Anaeromyxobacter paludicola</name>
    <dbReference type="NCBI Taxonomy" id="2918171"/>
    <lineage>
        <taxon>Bacteria</taxon>
        <taxon>Pseudomonadati</taxon>
        <taxon>Myxococcota</taxon>
        <taxon>Myxococcia</taxon>
        <taxon>Myxococcales</taxon>
        <taxon>Cystobacterineae</taxon>
        <taxon>Anaeromyxobacteraceae</taxon>
        <taxon>Anaeromyxobacter</taxon>
    </lineage>
</organism>